<reference evidence="6" key="1">
    <citation type="submission" date="2019-06" db="EMBL/GenBank/DDBJ databases">
        <authorList>
            <consortium name="Wellcome Sanger Institute Data Sharing"/>
        </authorList>
    </citation>
    <scope>NUCLEOTIDE SEQUENCE [LARGE SCALE GENOMIC DNA]</scope>
</reference>
<reference evidence="6" key="3">
    <citation type="submission" date="2025-09" db="UniProtKB">
        <authorList>
            <consortium name="Ensembl"/>
        </authorList>
    </citation>
    <scope>IDENTIFICATION</scope>
</reference>
<feature type="chain" id="PRO_5025404018" description="AIG1-type G domain-containing protein" evidence="4">
    <location>
        <begin position="19"/>
        <end position="202"/>
    </location>
</feature>
<feature type="signal peptide" evidence="4">
    <location>
        <begin position="1"/>
        <end position="18"/>
    </location>
</feature>
<evidence type="ECO:0000256" key="3">
    <source>
        <dbReference type="ARBA" id="ARBA00023134"/>
    </source>
</evidence>
<dbReference type="InterPro" id="IPR027417">
    <property type="entry name" value="P-loop_NTPase"/>
</dbReference>
<dbReference type="InterPro" id="IPR006703">
    <property type="entry name" value="G_AIG1"/>
</dbReference>
<reference evidence="6" key="2">
    <citation type="submission" date="2025-08" db="UniProtKB">
        <authorList>
            <consortium name="Ensembl"/>
        </authorList>
    </citation>
    <scope>IDENTIFICATION</scope>
</reference>
<dbReference type="PANTHER" id="PTHR10903">
    <property type="entry name" value="GTPASE, IMAP FAMILY MEMBER-RELATED"/>
    <property type="match status" value="1"/>
</dbReference>
<dbReference type="CDD" id="cd01852">
    <property type="entry name" value="AIG1"/>
    <property type="match status" value="1"/>
</dbReference>
<evidence type="ECO:0000256" key="1">
    <source>
        <dbReference type="ARBA" id="ARBA00008535"/>
    </source>
</evidence>
<dbReference type="PROSITE" id="PS51720">
    <property type="entry name" value="G_AIG1"/>
    <property type="match status" value="1"/>
</dbReference>
<feature type="domain" description="AIG1-type G" evidence="5">
    <location>
        <begin position="21"/>
        <end position="202"/>
    </location>
</feature>
<dbReference type="SUPFAM" id="SSF52540">
    <property type="entry name" value="P-loop containing nucleoside triphosphate hydrolases"/>
    <property type="match status" value="1"/>
</dbReference>
<dbReference type="GO" id="GO:0005525">
    <property type="term" value="F:GTP binding"/>
    <property type="evidence" value="ECO:0007669"/>
    <property type="project" value="UniProtKB-KW"/>
</dbReference>
<evidence type="ECO:0000256" key="2">
    <source>
        <dbReference type="ARBA" id="ARBA00022741"/>
    </source>
</evidence>
<comment type="similarity">
    <text evidence="1">Belongs to the TRAFAC class TrmE-Era-EngA-EngB-Septin-like GTPase superfamily. AIG1/Toc34/Toc159-like paraseptin GTPase family. IAN subfamily.</text>
</comment>
<evidence type="ECO:0000313" key="6">
    <source>
        <dbReference type="Ensembl" id="ENSSORP00005052464.1"/>
    </source>
</evidence>
<keyword evidence="3" id="KW-0342">GTP-binding</keyword>
<dbReference type="Gene3D" id="3.40.50.300">
    <property type="entry name" value="P-loop containing nucleotide triphosphate hydrolases"/>
    <property type="match status" value="1"/>
</dbReference>
<dbReference type="AlphaFoldDB" id="A0A673CGP7"/>
<dbReference type="InterPro" id="IPR045058">
    <property type="entry name" value="GIMA/IAN/Toc"/>
</dbReference>
<evidence type="ECO:0000313" key="7">
    <source>
        <dbReference type="Proteomes" id="UP000472271"/>
    </source>
</evidence>
<keyword evidence="7" id="KW-1185">Reference proteome</keyword>
<dbReference type="Ensembl" id="ENSSORT00005053711.1">
    <property type="protein sequence ID" value="ENSSORP00005052464.1"/>
    <property type="gene ID" value="ENSSORG00005023638.1"/>
</dbReference>
<evidence type="ECO:0000259" key="5">
    <source>
        <dbReference type="PROSITE" id="PS51720"/>
    </source>
</evidence>
<dbReference type="PANTHER" id="PTHR10903:SF188">
    <property type="entry name" value="GTPASE IMAP FAMILY MEMBER 2-LIKE-RELATED"/>
    <property type="match status" value="1"/>
</dbReference>
<organism evidence="6 7">
    <name type="scientific">Sphaeramia orbicularis</name>
    <name type="common">orbiculate cardinalfish</name>
    <dbReference type="NCBI Taxonomy" id="375764"/>
    <lineage>
        <taxon>Eukaryota</taxon>
        <taxon>Metazoa</taxon>
        <taxon>Chordata</taxon>
        <taxon>Craniata</taxon>
        <taxon>Vertebrata</taxon>
        <taxon>Euteleostomi</taxon>
        <taxon>Actinopterygii</taxon>
        <taxon>Neopterygii</taxon>
        <taxon>Teleostei</taxon>
        <taxon>Neoteleostei</taxon>
        <taxon>Acanthomorphata</taxon>
        <taxon>Gobiaria</taxon>
        <taxon>Kurtiformes</taxon>
        <taxon>Apogonoidei</taxon>
        <taxon>Apogonidae</taxon>
        <taxon>Apogoninae</taxon>
        <taxon>Sphaeramia</taxon>
    </lineage>
</organism>
<keyword evidence="2" id="KW-0547">Nucleotide-binding</keyword>
<sequence>WLLFFFLVLCHFADRRISSSSSETRLVLLGKTGSGKSSTANSILGRKVFDTRVSSSSVTQRCRRACGEFRGRHLTVLDTPGLLDTHQTPQEVQRELRRSVSLLYPGPHAFLLVIQIGRFTQEEKEVIQQIKKAMGSHALSFSVMVFTHGDVLEEGASVKQWLIDECSDLAELVAACGGRYCVFNNHNSKNKEQVCELLSWTN</sequence>
<keyword evidence="4" id="KW-0732">Signal</keyword>
<dbReference type="FunFam" id="3.40.50.300:FF:000366">
    <property type="entry name" value="GTPase, IMAP family member 2"/>
    <property type="match status" value="1"/>
</dbReference>
<evidence type="ECO:0000256" key="4">
    <source>
        <dbReference type="SAM" id="SignalP"/>
    </source>
</evidence>
<proteinExistence type="inferred from homology"/>
<protein>
    <recommendedName>
        <fullName evidence="5">AIG1-type G domain-containing protein</fullName>
    </recommendedName>
</protein>
<name>A0A673CGP7_9TELE</name>
<dbReference type="InParanoid" id="A0A673CGP7"/>
<accession>A0A673CGP7</accession>
<dbReference type="Pfam" id="PF04548">
    <property type="entry name" value="AIG1"/>
    <property type="match status" value="1"/>
</dbReference>
<dbReference type="Proteomes" id="UP000472271">
    <property type="component" value="Chromosome 1"/>
</dbReference>